<evidence type="ECO:0000313" key="5">
    <source>
        <dbReference type="EMBL" id="KAK3580318.1"/>
    </source>
</evidence>
<organism evidence="5 6">
    <name type="scientific">Potamilus streckersoni</name>
    <dbReference type="NCBI Taxonomy" id="2493646"/>
    <lineage>
        <taxon>Eukaryota</taxon>
        <taxon>Metazoa</taxon>
        <taxon>Spiralia</taxon>
        <taxon>Lophotrochozoa</taxon>
        <taxon>Mollusca</taxon>
        <taxon>Bivalvia</taxon>
        <taxon>Autobranchia</taxon>
        <taxon>Heteroconchia</taxon>
        <taxon>Palaeoheterodonta</taxon>
        <taxon>Unionida</taxon>
        <taxon>Unionoidea</taxon>
        <taxon>Unionidae</taxon>
        <taxon>Ambleminae</taxon>
        <taxon>Lampsilini</taxon>
        <taxon>Potamilus</taxon>
    </lineage>
</organism>
<evidence type="ECO:0000256" key="1">
    <source>
        <dbReference type="ARBA" id="ARBA00004123"/>
    </source>
</evidence>
<evidence type="ECO:0000256" key="3">
    <source>
        <dbReference type="ARBA" id="ARBA00025734"/>
    </source>
</evidence>
<evidence type="ECO:0000313" key="6">
    <source>
        <dbReference type="Proteomes" id="UP001195483"/>
    </source>
</evidence>
<accession>A0AAE0VJ73</accession>
<name>A0AAE0VJ73_9BIVA</name>
<dbReference type="InterPro" id="IPR036552">
    <property type="entry name" value="CBF_bsu_sf"/>
</dbReference>
<gene>
    <name evidence="5" type="ORF">CHS0354_003554</name>
</gene>
<proteinExistence type="inferred from homology"/>
<dbReference type="Proteomes" id="UP001195483">
    <property type="component" value="Unassembled WGS sequence"/>
</dbReference>
<sequence>MPRVVSNQRHKFENDELFRKLSRECEIKYTGFRDRPVEERQLRFQTECREGHADIAFVPTGTNLHLNFLSNPWSDKAEDRVATQDYVDFDRESGKVHLKSQFIMNGVCVVWRGWIDLNRLDGVGCLEFDVERAEVEDTLLREQIDQYNRQLRDFEDRQRQYHEEQERRAEAEAEEYRCLLRQRVEMLEKSQPLQLSNDKSKQSDVIPGAIAANIASSPRRKLSVKDEDTKGFRTPDFVGVRIPVPRRAVAVNNPRQLFPWKPHITSCQNFWGNRSLTAAEWLEIKWHYFV</sequence>
<evidence type="ECO:0000256" key="4">
    <source>
        <dbReference type="SAM" id="Coils"/>
    </source>
</evidence>
<reference evidence="5" key="3">
    <citation type="submission" date="2023-05" db="EMBL/GenBank/DDBJ databases">
        <authorList>
            <person name="Smith C.H."/>
        </authorList>
    </citation>
    <scope>NUCLEOTIDE SEQUENCE</scope>
    <source>
        <strain evidence="5">CHS0354</strain>
        <tissue evidence="5">Mantle</tissue>
    </source>
</reference>
<protein>
    <recommendedName>
        <fullName evidence="7">Protein big brother</fullName>
    </recommendedName>
</protein>
<dbReference type="GO" id="GO:0043565">
    <property type="term" value="F:sequence-specific DNA binding"/>
    <property type="evidence" value="ECO:0007669"/>
    <property type="project" value="TreeGrafter"/>
</dbReference>
<dbReference type="GO" id="GO:0006357">
    <property type="term" value="P:regulation of transcription by RNA polymerase II"/>
    <property type="evidence" value="ECO:0007669"/>
    <property type="project" value="TreeGrafter"/>
</dbReference>
<comment type="subcellular location">
    <subcellularLocation>
        <location evidence="1">Nucleus</location>
    </subcellularLocation>
</comment>
<keyword evidence="4" id="KW-0175">Coiled coil</keyword>
<reference evidence="5" key="2">
    <citation type="journal article" date="2021" name="Genome Biol. Evol.">
        <title>Developing a high-quality reference genome for a parasitic bivalve with doubly uniparental inheritance (Bivalvia: Unionida).</title>
        <authorList>
            <person name="Smith C.H."/>
        </authorList>
    </citation>
    <scope>NUCLEOTIDE SEQUENCE</scope>
    <source>
        <strain evidence="5">CHS0354</strain>
        <tissue evidence="5">Mantle</tissue>
    </source>
</reference>
<dbReference type="PANTHER" id="PTHR10276">
    <property type="entry name" value="CORE-BINDING FACTOR, BETA SUBUNIT"/>
    <property type="match status" value="1"/>
</dbReference>
<feature type="coiled-coil region" evidence="4">
    <location>
        <begin position="130"/>
        <end position="182"/>
    </location>
</feature>
<evidence type="ECO:0008006" key="7">
    <source>
        <dbReference type="Google" id="ProtNLM"/>
    </source>
</evidence>
<dbReference type="PANTHER" id="PTHR10276:SF3">
    <property type="entry name" value="CORE-BINDING FACTOR SUBUNIT BETA"/>
    <property type="match status" value="1"/>
</dbReference>
<dbReference type="FunFam" id="2.40.250.10:FF:000001">
    <property type="entry name" value="Core-binding factor subunit beta"/>
    <property type="match status" value="1"/>
</dbReference>
<dbReference type="AlphaFoldDB" id="A0AAE0VJ73"/>
<comment type="similarity">
    <text evidence="3">Belongs to the CBF-beta family.</text>
</comment>
<dbReference type="Pfam" id="PF02312">
    <property type="entry name" value="CBF_beta"/>
    <property type="match status" value="1"/>
</dbReference>
<dbReference type="SUPFAM" id="SSF50723">
    <property type="entry name" value="Core binding factor beta, CBF"/>
    <property type="match status" value="1"/>
</dbReference>
<dbReference type="EMBL" id="JAEAOA010000281">
    <property type="protein sequence ID" value="KAK3580318.1"/>
    <property type="molecule type" value="Genomic_DNA"/>
</dbReference>
<reference evidence="5" key="1">
    <citation type="journal article" date="2021" name="Genome Biol. Evol.">
        <title>A High-Quality Reference Genome for a Parasitic Bivalve with Doubly Uniparental Inheritance (Bivalvia: Unionida).</title>
        <authorList>
            <person name="Smith C.H."/>
        </authorList>
    </citation>
    <scope>NUCLEOTIDE SEQUENCE</scope>
    <source>
        <strain evidence="5">CHS0354</strain>
    </source>
</reference>
<dbReference type="InterPro" id="IPR003417">
    <property type="entry name" value="CBF_beta"/>
</dbReference>
<evidence type="ECO:0000256" key="2">
    <source>
        <dbReference type="ARBA" id="ARBA00023242"/>
    </source>
</evidence>
<comment type="caution">
    <text evidence="5">The sequence shown here is derived from an EMBL/GenBank/DDBJ whole genome shotgun (WGS) entry which is preliminary data.</text>
</comment>
<dbReference type="GO" id="GO:0003713">
    <property type="term" value="F:transcription coactivator activity"/>
    <property type="evidence" value="ECO:0007669"/>
    <property type="project" value="InterPro"/>
</dbReference>
<dbReference type="GO" id="GO:0016513">
    <property type="term" value="C:core-binding factor complex"/>
    <property type="evidence" value="ECO:0007669"/>
    <property type="project" value="TreeGrafter"/>
</dbReference>
<keyword evidence="6" id="KW-1185">Reference proteome</keyword>
<dbReference type="Gene3D" id="2.40.250.10">
    <property type="entry name" value="Core binding factor, beta subunit"/>
    <property type="match status" value="1"/>
</dbReference>
<keyword evidence="2" id="KW-0539">Nucleus</keyword>